<organism evidence="3 4">
    <name type="scientific">Brenneria goodwinii</name>
    <dbReference type="NCBI Taxonomy" id="1109412"/>
    <lineage>
        <taxon>Bacteria</taxon>
        <taxon>Pseudomonadati</taxon>
        <taxon>Pseudomonadota</taxon>
        <taxon>Gammaproteobacteria</taxon>
        <taxon>Enterobacterales</taxon>
        <taxon>Pectobacteriaceae</taxon>
        <taxon>Brenneria</taxon>
    </lineage>
</organism>
<dbReference type="Pfam" id="PF04519">
    <property type="entry name" value="Bactofilin"/>
    <property type="match status" value="1"/>
</dbReference>
<dbReference type="GeneID" id="70908378"/>
<sequence length="231" mass="25534">MRNYNLLWGLWAVWALLVTVWLVDIYLDLPVLFYGRALVAVLGIGLPVLVAMFYKVKRNNIMFSFDKNKKTIEKQQKVGEINNPAELINSVSPVRVKKDTFISQDAQITGKVEAEGNITVEGHVIGDLFCENAIKVEHAGSVQGEMKSQQIIINGQVEGRIEAGAVSILAQGKVVGDIFSDELSIEKGGVFIGQSNTLRREPQSQEKLVYVDKTEQEDIVTMAGDIPLSSK</sequence>
<dbReference type="STRING" id="1109412.BN1221_01068c"/>
<feature type="transmembrane region" description="Helical" evidence="2">
    <location>
        <begin position="33"/>
        <end position="54"/>
    </location>
</feature>
<proteinExistence type="inferred from homology"/>
<evidence type="ECO:0000256" key="1">
    <source>
        <dbReference type="ARBA" id="ARBA00044755"/>
    </source>
</evidence>
<evidence type="ECO:0008006" key="5">
    <source>
        <dbReference type="Google" id="ProtNLM"/>
    </source>
</evidence>
<evidence type="ECO:0000313" key="3">
    <source>
        <dbReference type="EMBL" id="CPR14673.1"/>
    </source>
</evidence>
<keyword evidence="4" id="KW-1185">Reference proteome</keyword>
<dbReference type="AlphaFoldDB" id="A0A0G4JRZ0"/>
<accession>A0A0G4JRZ0</accession>
<evidence type="ECO:0000256" key="2">
    <source>
        <dbReference type="SAM" id="Phobius"/>
    </source>
</evidence>
<gene>
    <name evidence="3" type="ORF">BN1221_01068c</name>
</gene>
<dbReference type="PANTHER" id="PTHR35024:SF4">
    <property type="entry name" value="POLYMER-FORMING CYTOSKELETAL PROTEIN"/>
    <property type="match status" value="1"/>
</dbReference>
<evidence type="ECO:0000313" key="4">
    <source>
        <dbReference type="Proteomes" id="UP000044377"/>
    </source>
</evidence>
<reference evidence="4" key="1">
    <citation type="submission" date="2015-01" db="EMBL/GenBank/DDBJ databases">
        <authorList>
            <person name="Paterson Steve"/>
        </authorList>
    </citation>
    <scope>NUCLEOTIDE SEQUENCE [LARGE SCALE GENOMIC DNA]</scope>
    <source>
        <strain evidence="4">OBR1</strain>
    </source>
</reference>
<name>A0A0G4JRZ0_9GAMM</name>
<dbReference type="PANTHER" id="PTHR35024">
    <property type="entry name" value="HYPOTHETICAL CYTOSOLIC PROTEIN"/>
    <property type="match status" value="1"/>
</dbReference>
<dbReference type="RefSeq" id="WP_231604075.1">
    <property type="nucleotide sequence ID" value="NZ_CGIG01000001.1"/>
</dbReference>
<dbReference type="InterPro" id="IPR007607">
    <property type="entry name" value="BacA/B"/>
</dbReference>
<dbReference type="Proteomes" id="UP000044377">
    <property type="component" value="Unassembled WGS sequence"/>
</dbReference>
<keyword evidence="2" id="KW-1133">Transmembrane helix</keyword>
<protein>
    <recommendedName>
        <fullName evidence="5">Polymer-forming cytoskeletal protein</fullName>
    </recommendedName>
</protein>
<keyword evidence="2" id="KW-0472">Membrane</keyword>
<feature type="transmembrane region" description="Helical" evidence="2">
    <location>
        <begin position="7"/>
        <end position="27"/>
    </location>
</feature>
<comment type="similarity">
    <text evidence="1">Belongs to the bactofilin family.</text>
</comment>
<dbReference type="EMBL" id="CGIG01000001">
    <property type="protein sequence ID" value="CPR14673.1"/>
    <property type="molecule type" value="Genomic_DNA"/>
</dbReference>
<keyword evidence="2" id="KW-0812">Transmembrane</keyword>